<dbReference type="GeneID" id="139184453"/>
<proteinExistence type="predicted"/>
<evidence type="ECO:0000313" key="1">
    <source>
        <dbReference type="Proteomes" id="UP001652663"/>
    </source>
</evidence>
<name>A0ABM4SRK0_BOSIN</name>
<reference evidence="2" key="1">
    <citation type="submission" date="2025-08" db="UniProtKB">
        <authorList>
            <consortium name="RefSeq"/>
        </authorList>
    </citation>
    <scope>IDENTIFICATION</scope>
    <source>
        <tissue evidence="2">Blood</tissue>
    </source>
</reference>
<sequence>MHVCLSYATVRPRKFPGKSPLPQCLPFLHLTMILLTLGRLIFRKLLSQNSSSWSEERAWYLGRQREWTGTWESGSHFSSTTSSLVALGGACHFPGLNGFICKLERPGDDKSESIHYHAWKCSRNDSFLPADFHFPSVRAKRRRGTGIPSKWTREAIHIFQTLRQDIPGQITVRTAASYGRRSRITESRAGGVQETPAVILPEILISQRIHVCALGIDMESNEHLKHFKLY</sequence>
<dbReference type="RefSeq" id="XP_070650415.1">
    <property type="nucleotide sequence ID" value="XM_070794314.1"/>
</dbReference>
<organism evidence="1 2">
    <name type="scientific">Bos indicus</name>
    <name type="common">Zebu</name>
    <dbReference type="NCBI Taxonomy" id="9915"/>
    <lineage>
        <taxon>Eukaryota</taxon>
        <taxon>Metazoa</taxon>
        <taxon>Chordata</taxon>
        <taxon>Craniata</taxon>
        <taxon>Vertebrata</taxon>
        <taxon>Euteleostomi</taxon>
        <taxon>Mammalia</taxon>
        <taxon>Eutheria</taxon>
        <taxon>Laurasiatheria</taxon>
        <taxon>Artiodactyla</taxon>
        <taxon>Ruminantia</taxon>
        <taxon>Pecora</taxon>
        <taxon>Bovidae</taxon>
        <taxon>Bovinae</taxon>
        <taxon>Bos</taxon>
    </lineage>
</organism>
<gene>
    <name evidence="2" type="primary">LOC139184453</name>
</gene>
<evidence type="ECO:0000313" key="2">
    <source>
        <dbReference type="RefSeq" id="XP_070650415.1"/>
    </source>
</evidence>
<accession>A0ABM4SRK0</accession>
<dbReference type="Proteomes" id="UP001652663">
    <property type="component" value="Chromosome 8"/>
</dbReference>
<protein>
    <submittedName>
        <fullName evidence="2">Uncharacterized protein</fullName>
    </submittedName>
</protein>
<keyword evidence="1" id="KW-1185">Reference proteome</keyword>